<feature type="transmembrane region" description="Helical" evidence="8">
    <location>
        <begin position="356"/>
        <end position="376"/>
    </location>
</feature>
<dbReference type="PANTHER" id="PTHR43357">
    <property type="entry name" value="INNER MEMBRANE ABC TRANSPORTER PERMEASE PROTEIN YDCV"/>
    <property type="match status" value="1"/>
</dbReference>
<dbReference type="RefSeq" id="WP_247030027.1">
    <property type="nucleotide sequence ID" value="NZ_JALKCH010000009.1"/>
</dbReference>
<evidence type="ECO:0000256" key="2">
    <source>
        <dbReference type="ARBA" id="ARBA00022448"/>
    </source>
</evidence>
<feature type="transmembrane region" description="Helical" evidence="8">
    <location>
        <begin position="96"/>
        <end position="120"/>
    </location>
</feature>
<dbReference type="PANTHER" id="PTHR43357:SF4">
    <property type="entry name" value="INNER MEMBRANE ABC TRANSPORTER PERMEASE PROTEIN YDCV"/>
    <property type="match status" value="1"/>
</dbReference>
<feature type="transmembrane region" description="Helical" evidence="8">
    <location>
        <begin position="388"/>
        <end position="410"/>
    </location>
</feature>
<feature type="transmembrane region" description="Helical" evidence="8">
    <location>
        <begin position="291"/>
        <end position="315"/>
    </location>
</feature>
<protein>
    <submittedName>
        <fullName evidence="10">ABC transporter permease subunit</fullName>
    </submittedName>
</protein>
<feature type="transmembrane region" description="Helical" evidence="8">
    <location>
        <begin position="140"/>
        <end position="164"/>
    </location>
</feature>
<name>A0ABT0DDV7_9HYPH</name>
<gene>
    <name evidence="10" type="ORF">MWN34_14530</name>
</gene>
<keyword evidence="6 8" id="KW-1133">Transmembrane helix</keyword>
<dbReference type="Proteomes" id="UP001203284">
    <property type="component" value="Unassembled WGS sequence"/>
</dbReference>
<feature type="transmembrane region" description="Helical" evidence="8">
    <location>
        <begin position="60"/>
        <end position="84"/>
    </location>
</feature>
<evidence type="ECO:0000256" key="4">
    <source>
        <dbReference type="ARBA" id="ARBA00022519"/>
    </source>
</evidence>
<keyword evidence="5 8" id="KW-0812">Transmembrane</keyword>
<dbReference type="PROSITE" id="PS50928">
    <property type="entry name" value="ABC_TM1"/>
    <property type="match status" value="2"/>
</dbReference>
<evidence type="ECO:0000313" key="10">
    <source>
        <dbReference type="EMBL" id="MCK0198127.1"/>
    </source>
</evidence>
<keyword evidence="2 8" id="KW-0813">Transport</keyword>
<evidence type="ECO:0000256" key="7">
    <source>
        <dbReference type="ARBA" id="ARBA00023136"/>
    </source>
</evidence>
<dbReference type="CDD" id="cd06261">
    <property type="entry name" value="TM_PBP2"/>
    <property type="match status" value="2"/>
</dbReference>
<evidence type="ECO:0000313" key="11">
    <source>
        <dbReference type="Proteomes" id="UP001203284"/>
    </source>
</evidence>
<comment type="similarity">
    <text evidence="8">Belongs to the binding-protein-dependent transport system permease family.</text>
</comment>
<dbReference type="SUPFAM" id="SSF161098">
    <property type="entry name" value="MetI-like"/>
    <property type="match status" value="2"/>
</dbReference>
<feature type="transmembrane region" description="Helical" evidence="8">
    <location>
        <begin position="468"/>
        <end position="490"/>
    </location>
</feature>
<comment type="subcellular location">
    <subcellularLocation>
        <location evidence="1">Cell inner membrane</location>
        <topology evidence="1">Multi-pass membrane protein</topology>
    </subcellularLocation>
    <subcellularLocation>
        <location evidence="8">Cell membrane</location>
        <topology evidence="8">Multi-pass membrane protein</topology>
    </subcellularLocation>
</comment>
<comment type="caution">
    <text evidence="10">The sequence shown here is derived from an EMBL/GenBank/DDBJ whole genome shotgun (WGS) entry which is preliminary data.</text>
</comment>
<proteinExistence type="inferred from homology"/>
<dbReference type="InterPro" id="IPR035906">
    <property type="entry name" value="MetI-like_sf"/>
</dbReference>
<feature type="transmembrane region" description="Helical" evidence="8">
    <location>
        <begin position="242"/>
        <end position="264"/>
    </location>
</feature>
<evidence type="ECO:0000256" key="5">
    <source>
        <dbReference type="ARBA" id="ARBA00022692"/>
    </source>
</evidence>
<accession>A0ABT0DDV7</accession>
<keyword evidence="11" id="KW-1185">Reference proteome</keyword>
<reference evidence="10 11" key="1">
    <citation type="submission" date="2022-04" db="EMBL/GenBank/DDBJ databases">
        <authorList>
            <person name="Grouzdev D.S."/>
            <person name="Pantiukh K.S."/>
            <person name="Krutkina M.S."/>
        </authorList>
    </citation>
    <scope>NUCLEOTIDE SEQUENCE [LARGE SCALE GENOMIC DNA]</scope>
    <source>
        <strain evidence="10 11">6x-1</strain>
    </source>
</reference>
<evidence type="ECO:0000256" key="3">
    <source>
        <dbReference type="ARBA" id="ARBA00022475"/>
    </source>
</evidence>
<keyword evidence="3" id="KW-1003">Cell membrane</keyword>
<dbReference type="Pfam" id="PF00528">
    <property type="entry name" value="BPD_transp_1"/>
    <property type="match status" value="2"/>
</dbReference>
<feature type="domain" description="ABC transmembrane type-1" evidence="9">
    <location>
        <begin position="352"/>
        <end position="540"/>
    </location>
</feature>
<evidence type="ECO:0000256" key="6">
    <source>
        <dbReference type="ARBA" id="ARBA00022989"/>
    </source>
</evidence>
<sequence length="554" mass="59373">MLTYLALLLPATVVLVLCVGWPLWNIVLRSLNEKGRVAIPDQLYWGHYQAILHDDLLRQVVLHSLMLSAMATIATVMLAFPSAYLISRLSKTLSSLVMVVILAPFWVSIIIRLFAFTTILGQQGIINSALSALGFEPLPLLYNTFATVVGMVAYLLPYLILILVSSMISIDMSLLTAARTMGASERMVFVDIYFPQVRPALLGGSVLVFVLGLSFFLTPVILGGPHDLTIPVFIQQQVLAFQWGKAAAMGVVLLAVSVLGYLVALKIDGKGLLAPPQQGTRGTAAREPVTITPATVCCALILAFSILLLLLPLLVVVPTSFTETTQIRFPPVGFSLKWYVEVFTSELWISAFWKSVRVGIATAIVATVCGISLARIATRTYLPLPKLIIQVLSITPLVVPVILLGIGIYDVQGRLGLLGTDIGLAIAHAALCLPLTFLVMANALNAIDISTEQAAWTMGASGARTFRTVVLPSMVPALVGAMLISFVTSWDEAVLALFQTQFDKTLPVAIYGMLRSGITPAVSAVATIVTVPVLLGSAVIAARALAGRRKQKTG</sequence>
<evidence type="ECO:0000259" key="9">
    <source>
        <dbReference type="PROSITE" id="PS50928"/>
    </source>
</evidence>
<feature type="transmembrane region" description="Helical" evidence="8">
    <location>
        <begin position="521"/>
        <end position="546"/>
    </location>
</feature>
<dbReference type="InterPro" id="IPR000515">
    <property type="entry name" value="MetI-like"/>
</dbReference>
<dbReference type="Gene3D" id="1.10.3720.10">
    <property type="entry name" value="MetI-like"/>
    <property type="match status" value="2"/>
</dbReference>
<feature type="transmembrane region" description="Helical" evidence="8">
    <location>
        <begin position="422"/>
        <end position="447"/>
    </location>
</feature>
<dbReference type="EMBL" id="JALKCH010000009">
    <property type="protein sequence ID" value="MCK0198127.1"/>
    <property type="molecule type" value="Genomic_DNA"/>
</dbReference>
<keyword evidence="7 8" id="KW-0472">Membrane</keyword>
<keyword evidence="4" id="KW-0997">Cell inner membrane</keyword>
<feature type="transmembrane region" description="Helical" evidence="8">
    <location>
        <begin position="200"/>
        <end position="222"/>
    </location>
</feature>
<evidence type="ECO:0000256" key="8">
    <source>
        <dbReference type="RuleBase" id="RU363032"/>
    </source>
</evidence>
<feature type="domain" description="ABC transmembrane type-1" evidence="9">
    <location>
        <begin position="61"/>
        <end position="264"/>
    </location>
</feature>
<organism evidence="10 11">
    <name type="scientific">Ancylobacter crimeensis</name>
    <dbReference type="NCBI Taxonomy" id="2579147"/>
    <lineage>
        <taxon>Bacteria</taxon>
        <taxon>Pseudomonadati</taxon>
        <taxon>Pseudomonadota</taxon>
        <taxon>Alphaproteobacteria</taxon>
        <taxon>Hyphomicrobiales</taxon>
        <taxon>Xanthobacteraceae</taxon>
        <taxon>Ancylobacter</taxon>
    </lineage>
</organism>
<evidence type="ECO:0000256" key="1">
    <source>
        <dbReference type="ARBA" id="ARBA00004429"/>
    </source>
</evidence>